<dbReference type="EMBL" id="CP003218">
    <property type="protein sequence ID" value="AEX02930.1"/>
    <property type="molecule type" value="Genomic_DNA"/>
</dbReference>
<dbReference type="HOGENOM" id="CLU_3217502_0_0_6"/>
<name>A0A0H3H9H5_KLEM8</name>
<evidence type="ECO:0000313" key="2">
    <source>
        <dbReference type="Proteomes" id="UP000007843"/>
    </source>
</evidence>
<sequence>MNEFNLIKLMHDRFKSAEFNGSFVIYSFLVIIKSNVKAVDAYRY</sequence>
<reference evidence="1 2" key="1">
    <citation type="journal article" date="2012" name="J. Bacteriol.">
        <title>Complete genome sequence of Klebsiella oxytoca KCTC 1686, used in production of 2,3-butanediol.</title>
        <authorList>
            <person name="Shin S.H."/>
            <person name="Kim S."/>
            <person name="Kim J.Y."/>
            <person name="Lee S."/>
            <person name="Um Y."/>
            <person name="Oh M.K."/>
            <person name="Kim Y.R."/>
            <person name="Lee J."/>
            <person name="Yang K.S."/>
        </authorList>
    </citation>
    <scope>NUCLEOTIDE SEQUENCE [LARGE SCALE GENOMIC DNA]</scope>
    <source>
        <strain evidence="2">ATCC 8724 / DSM 4798 / JCM 20051 / NBRC 3318 / NRRL B-199 / KCTC 1686</strain>
    </source>
</reference>
<dbReference type="PATRIC" id="fig|1006551.4.peg.1201"/>
<dbReference type="Proteomes" id="UP000007843">
    <property type="component" value="Chromosome"/>
</dbReference>
<organism evidence="1 2">
    <name type="scientific">Klebsiella michiganensis (strain ATCC 8724 / DSM 4798 / JCM 20051 / NBRC 3318 / NRRL B-199 / KCTC 1686 / BUCSAV 143 / CCM 1901)</name>
    <dbReference type="NCBI Taxonomy" id="1006551"/>
    <lineage>
        <taxon>Bacteria</taxon>
        <taxon>Pseudomonadati</taxon>
        <taxon>Pseudomonadota</taxon>
        <taxon>Gammaproteobacteria</taxon>
        <taxon>Enterobacterales</taxon>
        <taxon>Enterobacteriaceae</taxon>
        <taxon>Klebsiella/Raoultella group</taxon>
        <taxon>Klebsiella</taxon>
    </lineage>
</organism>
<dbReference type="KEGG" id="kox:KOX_05985"/>
<accession>A0A0H3H9H5</accession>
<dbReference type="AlphaFoldDB" id="A0A0H3H9H5"/>
<proteinExistence type="predicted"/>
<protein>
    <submittedName>
        <fullName evidence="1">Uncharacterized protein</fullName>
    </submittedName>
</protein>
<gene>
    <name evidence="1" type="ordered locus">KOX_05985</name>
</gene>
<evidence type="ECO:0000313" key="1">
    <source>
        <dbReference type="EMBL" id="AEX02930.1"/>
    </source>
</evidence>